<dbReference type="CDD" id="cd02440">
    <property type="entry name" value="AdoMet_MTases"/>
    <property type="match status" value="1"/>
</dbReference>
<dbReference type="InterPro" id="IPR025714">
    <property type="entry name" value="Methyltranfer_dom"/>
</dbReference>
<dbReference type="GO" id="GO:0003676">
    <property type="term" value="F:nucleic acid binding"/>
    <property type="evidence" value="ECO:0007669"/>
    <property type="project" value="InterPro"/>
</dbReference>
<dbReference type="PROSITE" id="PS01131">
    <property type="entry name" value="RRNA_A_DIMETH"/>
    <property type="match status" value="1"/>
</dbReference>
<proteinExistence type="predicted"/>
<dbReference type="Proteomes" id="UP000075885">
    <property type="component" value="Unassembled WGS sequence"/>
</dbReference>
<dbReference type="STRING" id="199890.A0A182PI16"/>
<dbReference type="PROSITE" id="PS00092">
    <property type="entry name" value="N6_MTASE"/>
    <property type="match status" value="1"/>
</dbReference>
<name>A0A182PI16_9DIPT</name>
<evidence type="ECO:0000313" key="2">
    <source>
        <dbReference type="EnsemblMetazoa" id="AEPI006578-PA"/>
    </source>
</evidence>
<dbReference type="InterPro" id="IPR051720">
    <property type="entry name" value="rRNA_MeTrfase/Polyamine_Synth"/>
</dbReference>
<reference evidence="3" key="1">
    <citation type="submission" date="2013-03" db="EMBL/GenBank/DDBJ databases">
        <title>The Genome Sequence of Anopheles epiroticus epiroticus2.</title>
        <authorList>
            <consortium name="The Broad Institute Genomics Platform"/>
            <person name="Neafsey D.E."/>
            <person name="Howell P."/>
            <person name="Walker B."/>
            <person name="Young S.K."/>
            <person name="Zeng Q."/>
            <person name="Gargeya S."/>
            <person name="Fitzgerald M."/>
            <person name="Haas B."/>
            <person name="Abouelleil A."/>
            <person name="Allen A.W."/>
            <person name="Alvarado L."/>
            <person name="Arachchi H.M."/>
            <person name="Berlin A.M."/>
            <person name="Chapman S.B."/>
            <person name="Gainer-Dewar J."/>
            <person name="Goldberg J."/>
            <person name="Griggs A."/>
            <person name="Gujja S."/>
            <person name="Hansen M."/>
            <person name="Howarth C."/>
            <person name="Imamovic A."/>
            <person name="Ireland A."/>
            <person name="Larimer J."/>
            <person name="McCowan C."/>
            <person name="Murphy C."/>
            <person name="Pearson M."/>
            <person name="Poon T.W."/>
            <person name="Priest M."/>
            <person name="Roberts A."/>
            <person name="Saif S."/>
            <person name="Shea T."/>
            <person name="Sisk P."/>
            <person name="Sykes S."/>
            <person name="Wortman J."/>
            <person name="Nusbaum C."/>
            <person name="Birren B."/>
        </authorList>
    </citation>
    <scope>NUCLEOTIDE SEQUENCE [LARGE SCALE GENOMIC DNA]</scope>
    <source>
        <strain evidence="3">Epiroticus2</strain>
    </source>
</reference>
<dbReference type="PANTHER" id="PTHR23290:SF0">
    <property type="entry name" value="RRNA N6-ADENOSINE-METHYLTRANSFERASE METTL5"/>
    <property type="match status" value="1"/>
</dbReference>
<keyword evidence="3" id="KW-1185">Reference proteome</keyword>
<dbReference type="SUPFAM" id="SSF53335">
    <property type="entry name" value="S-adenosyl-L-methionine-dependent methyltransferases"/>
    <property type="match status" value="1"/>
</dbReference>
<dbReference type="EnsemblMetazoa" id="AEPI006578-RA">
    <property type="protein sequence ID" value="AEPI006578-PA"/>
    <property type="gene ID" value="AEPI006578"/>
</dbReference>
<protein>
    <recommendedName>
        <fullName evidence="1">Methyltransferase domain-containing protein</fullName>
    </recommendedName>
</protein>
<dbReference type="VEuPathDB" id="VectorBase:AEPI006578"/>
<dbReference type="PANTHER" id="PTHR23290">
    <property type="entry name" value="RRNA N6-ADENOSINE-METHYLTRANSFERASE METTL5"/>
    <property type="match status" value="1"/>
</dbReference>
<dbReference type="InterPro" id="IPR020596">
    <property type="entry name" value="rRNA_Ade_Mease_Trfase_CS"/>
</dbReference>
<dbReference type="GO" id="GO:0008988">
    <property type="term" value="F:rRNA (adenine-N6-)-methyltransferase activity"/>
    <property type="evidence" value="ECO:0007669"/>
    <property type="project" value="TreeGrafter"/>
</dbReference>
<dbReference type="AlphaFoldDB" id="A0A182PI16"/>
<evidence type="ECO:0000313" key="3">
    <source>
        <dbReference type="Proteomes" id="UP000075885"/>
    </source>
</evidence>
<accession>A0A182PI16</accession>
<feature type="domain" description="Methyltransferase" evidence="1">
    <location>
        <begin position="117"/>
        <end position="198"/>
    </location>
</feature>
<dbReference type="InterPro" id="IPR029063">
    <property type="entry name" value="SAM-dependent_MTases_sf"/>
</dbReference>
<dbReference type="Gene3D" id="3.40.50.150">
    <property type="entry name" value="Vaccinia Virus protein VP39"/>
    <property type="match status" value="1"/>
</dbReference>
<organism evidence="2 3">
    <name type="scientific">Anopheles epiroticus</name>
    <dbReference type="NCBI Taxonomy" id="199890"/>
    <lineage>
        <taxon>Eukaryota</taxon>
        <taxon>Metazoa</taxon>
        <taxon>Ecdysozoa</taxon>
        <taxon>Arthropoda</taxon>
        <taxon>Hexapoda</taxon>
        <taxon>Insecta</taxon>
        <taxon>Pterygota</taxon>
        <taxon>Neoptera</taxon>
        <taxon>Endopterygota</taxon>
        <taxon>Diptera</taxon>
        <taxon>Nematocera</taxon>
        <taxon>Culicoidea</taxon>
        <taxon>Culicidae</taxon>
        <taxon>Anophelinae</taxon>
        <taxon>Anopheles</taxon>
    </lineage>
</organism>
<evidence type="ECO:0000259" key="1">
    <source>
        <dbReference type="Pfam" id="PF13847"/>
    </source>
</evidence>
<dbReference type="GO" id="GO:0000179">
    <property type="term" value="F:rRNA (adenine-N6,N6-)-dimethyltransferase activity"/>
    <property type="evidence" value="ECO:0007669"/>
    <property type="project" value="InterPro"/>
</dbReference>
<reference evidence="2" key="2">
    <citation type="submission" date="2020-05" db="UniProtKB">
        <authorList>
            <consortium name="EnsemblMetazoa"/>
        </authorList>
    </citation>
    <scope>IDENTIFICATION</scope>
    <source>
        <strain evidence="2">Epiroticus2</strain>
    </source>
</reference>
<dbReference type="InterPro" id="IPR002052">
    <property type="entry name" value="DNA_methylase_N6_adenine_CS"/>
</dbReference>
<sequence>MAFPSTANQDVTKKILEDIQMKKQLLQKGVNSHPPGFGNLYNTPPGFGSLYTPSPLFQLPKADRYIMACIKLKQLEQLLQTVDDFNEPKVRLEQYTTPSHIASQALYAIQTRHGDLEGQVVLDLGCGPGMLSIGAALLGADFVLGVEIDQDAIEVFRSNCEEFELDNVQCVQADVLQLPEIVNDHQRQFDTVLLNPPFGTKQNSGIDMAFLKIAITLARGAVYSEHVKKKALEWKVRPSLIAELRYNLPQTYKFHKRTSVDVAVDLWRFECVDTV</sequence>
<dbReference type="Pfam" id="PF13847">
    <property type="entry name" value="Methyltransf_31"/>
    <property type="match status" value="1"/>
</dbReference>